<evidence type="ECO:0000313" key="3">
    <source>
        <dbReference type="EMBL" id="ERF75784.1"/>
    </source>
</evidence>
<dbReference type="GeneID" id="19236669"/>
<evidence type="ECO:0000259" key="2">
    <source>
        <dbReference type="Pfam" id="PF20978"/>
    </source>
</evidence>
<sequence length="201" mass="23120">MSKIRISYYKSARTATKEQPYRRPPPDPFVRHPKIREYLRHPTWSVKSLLPDPAAVEHQAPTMAPKELHHLLRLSALPQPKDAAEESSMLKTLETQLHFVREIQKVDTTGVEPLVSIRDETPQAIEENTITLADLQEDLDAEEKVGKNGRVRRVPRDDPKAKKAEDWDLFKMAEGKTMGRFFVVRKHKEVKEDVVKEKSGP</sequence>
<dbReference type="OMA" id="RIGHYQR"/>
<dbReference type="InterPro" id="IPR036113">
    <property type="entry name" value="Asp/Glu-ADT_sf_sub_c"/>
</dbReference>
<dbReference type="RefSeq" id="XP_007786942.1">
    <property type="nucleotide sequence ID" value="XM_007788752.1"/>
</dbReference>
<dbReference type="OrthoDB" id="5522061at2759"/>
<dbReference type="HOGENOM" id="CLU_085810_1_0_1"/>
<organism evidence="3 4">
    <name type="scientific">Endocarpon pusillum (strain Z07020 / HMAS-L-300199)</name>
    <name type="common">Lichen-forming fungus</name>
    <dbReference type="NCBI Taxonomy" id="1263415"/>
    <lineage>
        <taxon>Eukaryota</taxon>
        <taxon>Fungi</taxon>
        <taxon>Dikarya</taxon>
        <taxon>Ascomycota</taxon>
        <taxon>Pezizomycotina</taxon>
        <taxon>Eurotiomycetes</taxon>
        <taxon>Chaetothyriomycetidae</taxon>
        <taxon>Verrucariales</taxon>
        <taxon>Verrucariaceae</taxon>
        <taxon>Endocarpon</taxon>
    </lineage>
</organism>
<dbReference type="InterPro" id="IPR049545">
    <property type="entry name" value="Gta3_dom"/>
</dbReference>
<feature type="region of interest" description="Disordered" evidence="1">
    <location>
        <begin position="143"/>
        <end position="162"/>
    </location>
</feature>
<evidence type="ECO:0000313" key="4">
    <source>
        <dbReference type="Proteomes" id="UP000019373"/>
    </source>
</evidence>
<dbReference type="InterPro" id="IPR003837">
    <property type="entry name" value="GatC"/>
</dbReference>
<feature type="domain" description="Glutamyl-tRNA amidotransferase complex subunit Gta3" evidence="2">
    <location>
        <begin position="61"/>
        <end position="114"/>
    </location>
</feature>
<accession>U1I1I7</accession>
<dbReference type="Pfam" id="PF20978">
    <property type="entry name" value="Gta3"/>
    <property type="match status" value="1"/>
</dbReference>
<dbReference type="GO" id="GO:0006450">
    <property type="term" value="P:regulation of translational fidelity"/>
    <property type="evidence" value="ECO:0007669"/>
    <property type="project" value="InterPro"/>
</dbReference>
<evidence type="ECO:0000256" key="1">
    <source>
        <dbReference type="SAM" id="MobiDB-lite"/>
    </source>
</evidence>
<reference evidence="4" key="1">
    <citation type="journal article" date="2014" name="BMC Genomics">
        <title>Genome characteristics reveal the impact of lichenization on lichen-forming fungus Endocarpon pusillum Hedwig (Verrucariales, Ascomycota).</title>
        <authorList>
            <person name="Wang Y.-Y."/>
            <person name="Liu B."/>
            <person name="Zhang X.-Y."/>
            <person name="Zhou Q.-M."/>
            <person name="Zhang T."/>
            <person name="Li H."/>
            <person name="Yu Y.-F."/>
            <person name="Zhang X.-L."/>
            <person name="Hao X.-Y."/>
            <person name="Wang M."/>
            <person name="Wang L."/>
            <person name="Wei J.-C."/>
        </authorList>
    </citation>
    <scope>NUCLEOTIDE SEQUENCE [LARGE SCALE GENOMIC DNA]</scope>
    <source>
        <strain evidence="4">Z07020 / HMAS-L-300199</strain>
    </source>
</reference>
<feature type="region of interest" description="Disordered" evidence="1">
    <location>
        <begin position="1"/>
        <end position="31"/>
    </location>
</feature>
<dbReference type="GO" id="GO:0032543">
    <property type="term" value="P:mitochondrial translation"/>
    <property type="evidence" value="ECO:0007669"/>
    <property type="project" value="TreeGrafter"/>
</dbReference>
<dbReference type="AlphaFoldDB" id="U1I1I7"/>
<protein>
    <recommendedName>
        <fullName evidence="2">Glutamyl-tRNA amidotransferase complex subunit Gta3 domain-containing protein</fullName>
    </recommendedName>
</protein>
<keyword evidence="4" id="KW-1185">Reference proteome</keyword>
<dbReference type="eggNOG" id="ENOG502SERM">
    <property type="taxonomic scope" value="Eukaryota"/>
</dbReference>
<dbReference type="GO" id="GO:0070681">
    <property type="term" value="P:glutaminyl-tRNAGln biosynthesis via transamidation"/>
    <property type="evidence" value="ECO:0007669"/>
    <property type="project" value="TreeGrafter"/>
</dbReference>
<name>U1I1I7_ENDPU</name>
<gene>
    <name evidence="3" type="ORF">EPUS_01614</name>
</gene>
<dbReference type="SUPFAM" id="SSF141000">
    <property type="entry name" value="Glu-tRNAGln amidotransferase C subunit"/>
    <property type="match status" value="1"/>
</dbReference>
<feature type="compositionally biased region" description="Basic and acidic residues" evidence="1">
    <location>
        <begin position="15"/>
        <end position="25"/>
    </location>
</feature>
<dbReference type="PANTHER" id="PTHR15004">
    <property type="entry name" value="GLUTAMYL-TRNA(GLN) AMIDOTRANSFERASE SUBUNIT C, MITOCHONDRIAL"/>
    <property type="match status" value="1"/>
</dbReference>
<dbReference type="Proteomes" id="UP000019373">
    <property type="component" value="Unassembled WGS sequence"/>
</dbReference>
<proteinExistence type="predicted"/>
<dbReference type="GO" id="GO:0005739">
    <property type="term" value="C:mitochondrion"/>
    <property type="evidence" value="ECO:0007669"/>
    <property type="project" value="TreeGrafter"/>
</dbReference>
<dbReference type="GO" id="GO:0030956">
    <property type="term" value="C:glutamyl-tRNA(Gln) amidotransferase complex"/>
    <property type="evidence" value="ECO:0007669"/>
    <property type="project" value="TreeGrafter"/>
</dbReference>
<dbReference type="EMBL" id="KE720798">
    <property type="protein sequence ID" value="ERF75784.1"/>
    <property type="molecule type" value="Genomic_DNA"/>
</dbReference>
<dbReference type="PANTHER" id="PTHR15004:SF0">
    <property type="entry name" value="GLUTAMYL-TRNA(GLN) AMIDOTRANSFERASE SUBUNIT C, MITOCHONDRIAL"/>
    <property type="match status" value="1"/>
</dbReference>